<proteinExistence type="inferred from homology"/>
<dbReference type="SMART" id="SM00977">
    <property type="entry name" value="TilS_C"/>
    <property type="match status" value="1"/>
</dbReference>
<evidence type="ECO:0000256" key="7">
    <source>
        <dbReference type="ARBA" id="ARBA00048539"/>
    </source>
</evidence>
<dbReference type="PANTHER" id="PTHR43033:SF1">
    <property type="entry name" value="TRNA(ILE)-LYSIDINE SYNTHASE-RELATED"/>
    <property type="match status" value="1"/>
</dbReference>
<keyword evidence="2 8" id="KW-0963">Cytoplasm</keyword>
<comment type="similarity">
    <text evidence="8">Belongs to the tRNA(Ile)-lysidine synthase family.</text>
</comment>
<evidence type="ECO:0000256" key="4">
    <source>
        <dbReference type="ARBA" id="ARBA00022694"/>
    </source>
</evidence>
<evidence type="ECO:0000256" key="8">
    <source>
        <dbReference type="HAMAP-Rule" id="MF_01161"/>
    </source>
</evidence>
<dbReference type="EMBL" id="JBHUMZ010000043">
    <property type="protein sequence ID" value="MFD2639647.1"/>
    <property type="molecule type" value="Genomic_DNA"/>
</dbReference>
<feature type="domain" description="Lysidine-tRNA(Ile) synthetase C-terminal" evidence="9">
    <location>
        <begin position="376"/>
        <end position="446"/>
    </location>
</feature>
<dbReference type="InterPro" id="IPR012094">
    <property type="entry name" value="tRNA_Ile_lys_synt"/>
</dbReference>
<evidence type="ECO:0000313" key="11">
    <source>
        <dbReference type="Proteomes" id="UP001597452"/>
    </source>
</evidence>
<comment type="caution">
    <text evidence="10">The sequence shown here is derived from an EMBL/GenBank/DDBJ whole genome shotgun (WGS) entry which is preliminary data.</text>
</comment>
<evidence type="ECO:0000256" key="3">
    <source>
        <dbReference type="ARBA" id="ARBA00022598"/>
    </source>
</evidence>
<dbReference type="Gene3D" id="3.40.50.620">
    <property type="entry name" value="HUPs"/>
    <property type="match status" value="1"/>
</dbReference>
<comment type="function">
    <text evidence="8">Ligates lysine onto the cytidine present at position 34 of the AUA codon-specific tRNA(Ile) that contains the anticodon CAU, in an ATP-dependent manner. Cytidine is converted to lysidine, thus changing the amino acid specificity of the tRNA from methionine to isoleucine.</text>
</comment>
<dbReference type="Proteomes" id="UP001597452">
    <property type="component" value="Unassembled WGS sequence"/>
</dbReference>
<dbReference type="CDD" id="cd01992">
    <property type="entry name" value="TilS_N"/>
    <property type="match status" value="1"/>
</dbReference>
<sequence length="450" mass="52393">MESAVFNFNQEHRLFEKGDTLFLAVSGGPDSLALLHFFASIRESWNLNLMTLTVDHQLRGQESLDDVKFVQNECARLGIPCKIGRVDVSGYKKDQQVGTQVAAREKRYQFFADCMNGYNHSKLVLGHHQDDLTETMFMQFIKGVRPKGLPIKRDFDEHKIIRPFLCITKDDILNFIHKHDLNPRMDPSNEQDTYTRNRIRNQVIPLLEKENPSLTHSLAGLQVQLNEEEELMQSLAHEQFSKMVDMNINYATFSITEFNEIPVPLQRRIFHLILNYLYTHEMMDKDYFNTFKEWIQSDQKNSQYQINKQITLIKAYDECRILKGSNAVESFHNIINVGETLQLPNGWSVSVAEVDVVQDTGNDTFLCDKHHISLPLMVRTRKHGDRIKPKGMKGRKKVKDIFIDQKIPKYLRDEWPIVESNGEIIWIPFVCKSHLAEDSGQRLIQITFHK</sequence>
<keyword evidence="5 8" id="KW-0547">Nucleotide-binding</keyword>
<dbReference type="InterPro" id="IPR012795">
    <property type="entry name" value="tRNA_Ile_lys_synt_N"/>
</dbReference>
<gene>
    <name evidence="8 10" type="primary">tilS</name>
    <name evidence="10" type="ORF">ACFSW4_12280</name>
</gene>
<accession>A0ABW5QCW5</accession>
<dbReference type="InterPro" id="IPR014729">
    <property type="entry name" value="Rossmann-like_a/b/a_fold"/>
</dbReference>
<evidence type="ECO:0000259" key="9">
    <source>
        <dbReference type="SMART" id="SM00977"/>
    </source>
</evidence>
<dbReference type="SUPFAM" id="SSF82829">
    <property type="entry name" value="MesJ substrate recognition domain-like"/>
    <property type="match status" value="1"/>
</dbReference>
<comment type="catalytic activity">
    <reaction evidence="7 8">
        <text>cytidine(34) in tRNA(Ile2) + L-lysine + ATP = lysidine(34) in tRNA(Ile2) + AMP + diphosphate + H(+)</text>
        <dbReference type="Rhea" id="RHEA:43744"/>
        <dbReference type="Rhea" id="RHEA-COMP:10625"/>
        <dbReference type="Rhea" id="RHEA-COMP:10670"/>
        <dbReference type="ChEBI" id="CHEBI:15378"/>
        <dbReference type="ChEBI" id="CHEBI:30616"/>
        <dbReference type="ChEBI" id="CHEBI:32551"/>
        <dbReference type="ChEBI" id="CHEBI:33019"/>
        <dbReference type="ChEBI" id="CHEBI:82748"/>
        <dbReference type="ChEBI" id="CHEBI:83665"/>
        <dbReference type="ChEBI" id="CHEBI:456215"/>
        <dbReference type="EC" id="6.3.4.19"/>
    </reaction>
</comment>
<evidence type="ECO:0000313" key="10">
    <source>
        <dbReference type="EMBL" id="MFD2639647.1"/>
    </source>
</evidence>
<organism evidence="10 11">
    <name type="scientific">Piscibacillus salipiscarius</name>
    <dbReference type="NCBI Taxonomy" id="299480"/>
    <lineage>
        <taxon>Bacteria</taxon>
        <taxon>Bacillati</taxon>
        <taxon>Bacillota</taxon>
        <taxon>Bacilli</taxon>
        <taxon>Bacillales</taxon>
        <taxon>Bacillaceae</taxon>
        <taxon>Piscibacillus</taxon>
    </lineage>
</organism>
<dbReference type="PANTHER" id="PTHR43033">
    <property type="entry name" value="TRNA(ILE)-LYSIDINE SYNTHASE-RELATED"/>
    <property type="match status" value="1"/>
</dbReference>
<evidence type="ECO:0000256" key="2">
    <source>
        <dbReference type="ARBA" id="ARBA00022490"/>
    </source>
</evidence>
<keyword evidence="6 8" id="KW-0067">ATP-binding</keyword>
<dbReference type="InterPro" id="IPR012796">
    <property type="entry name" value="Lysidine-tRNA-synth_C"/>
</dbReference>
<feature type="binding site" evidence="8">
    <location>
        <begin position="26"/>
        <end position="31"/>
    </location>
    <ligand>
        <name>ATP</name>
        <dbReference type="ChEBI" id="CHEBI:30616"/>
    </ligand>
</feature>
<dbReference type="GO" id="GO:0032267">
    <property type="term" value="F:tRNA(Ile)-lysidine synthase activity"/>
    <property type="evidence" value="ECO:0007669"/>
    <property type="project" value="UniProtKB-EC"/>
</dbReference>
<protein>
    <recommendedName>
        <fullName evidence="8">tRNA(Ile)-lysidine synthase</fullName>
        <ecNumber evidence="8">6.3.4.19</ecNumber>
    </recommendedName>
    <alternativeName>
        <fullName evidence="8">tRNA(Ile)-2-lysyl-cytidine synthase</fullName>
    </alternativeName>
    <alternativeName>
        <fullName evidence="8">tRNA(Ile)-lysidine synthetase</fullName>
    </alternativeName>
</protein>
<dbReference type="HAMAP" id="MF_01161">
    <property type="entry name" value="tRNA_Ile_lys_synt"/>
    <property type="match status" value="1"/>
</dbReference>
<dbReference type="SUPFAM" id="SSF56037">
    <property type="entry name" value="PheT/TilS domain"/>
    <property type="match status" value="1"/>
</dbReference>
<comment type="subcellular location">
    <subcellularLocation>
        <location evidence="1 8">Cytoplasm</location>
    </subcellularLocation>
</comment>
<keyword evidence="3 8" id="KW-0436">Ligase</keyword>
<evidence type="ECO:0000256" key="6">
    <source>
        <dbReference type="ARBA" id="ARBA00022840"/>
    </source>
</evidence>
<name>A0ABW5QCW5_9BACI</name>
<dbReference type="EC" id="6.3.4.19" evidence="8"/>
<dbReference type="Pfam" id="PF01171">
    <property type="entry name" value="ATP_bind_3"/>
    <property type="match status" value="1"/>
</dbReference>
<dbReference type="NCBIfam" id="TIGR02432">
    <property type="entry name" value="lysidine_TilS_N"/>
    <property type="match status" value="1"/>
</dbReference>
<evidence type="ECO:0000256" key="5">
    <source>
        <dbReference type="ARBA" id="ARBA00022741"/>
    </source>
</evidence>
<keyword evidence="11" id="KW-1185">Reference proteome</keyword>
<dbReference type="RefSeq" id="WP_377329612.1">
    <property type="nucleotide sequence ID" value="NZ_JBHUMZ010000043.1"/>
</dbReference>
<comment type="domain">
    <text evidence="8">The N-terminal region contains the highly conserved SGGXDS motif, predicted to be a P-loop motif involved in ATP binding.</text>
</comment>
<dbReference type="Gene3D" id="3.30.465.60">
    <property type="match status" value="1"/>
</dbReference>
<keyword evidence="4 8" id="KW-0819">tRNA processing</keyword>
<dbReference type="NCBIfam" id="TIGR02433">
    <property type="entry name" value="lysidine_TilS_C"/>
    <property type="match status" value="1"/>
</dbReference>
<dbReference type="InterPro" id="IPR011063">
    <property type="entry name" value="TilS/TtcA_N"/>
</dbReference>
<dbReference type="SUPFAM" id="SSF52402">
    <property type="entry name" value="Adenine nucleotide alpha hydrolases-like"/>
    <property type="match status" value="1"/>
</dbReference>
<reference evidence="11" key="1">
    <citation type="journal article" date="2019" name="Int. J. Syst. Evol. Microbiol.">
        <title>The Global Catalogue of Microorganisms (GCM) 10K type strain sequencing project: providing services to taxonomists for standard genome sequencing and annotation.</title>
        <authorList>
            <consortium name="The Broad Institute Genomics Platform"/>
            <consortium name="The Broad Institute Genome Sequencing Center for Infectious Disease"/>
            <person name="Wu L."/>
            <person name="Ma J."/>
        </authorList>
    </citation>
    <scope>NUCLEOTIDE SEQUENCE [LARGE SCALE GENOMIC DNA]</scope>
    <source>
        <strain evidence="11">TISTR 1571</strain>
    </source>
</reference>
<evidence type="ECO:0000256" key="1">
    <source>
        <dbReference type="ARBA" id="ARBA00004496"/>
    </source>
</evidence>
<dbReference type="Pfam" id="PF11734">
    <property type="entry name" value="TilS_C"/>
    <property type="match status" value="1"/>
</dbReference>